<reference evidence="2 3" key="1">
    <citation type="submission" date="2018-04" db="EMBL/GenBank/DDBJ databases">
        <title>Genomic Encyclopedia of Archaeal and Bacterial Type Strains, Phase II (KMG-II): from individual species to whole genera.</title>
        <authorList>
            <person name="Goeker M."/>
        </authorList>
    </citation>
    <scope>NUCLEOTIDE SEQUENCE [LARGE SCALE GENOMIC DNA]</scope>
    <source>
        <strain evidence="2 3">DSM 26809</strain>
    </source>
</reference>
<evidence type="ECO:0000313" key="2">
    <source>
        <dbReference type="EMBL" id="PTQ96954.1"/>
    </source>
</evidence>
<sequence length="141" mass="15842">MAKLKTTETVASVADFINTVDDEAKRADSHLLVALMQQVTRLEPKMWGPSIIGFDSYHYKYDSGHEGDMMMVGFSPRKATLTLYIHGGADYEGKDELLAKLGKHTTSKGCLYIKKLKDVDMEVLKQLVEKAYAYMRGKYPG</sequence>
<proteinExistence type="predicted"/>
<dbReference type="SUPFAM" id="SSF159888">
    <property type="entry name" value="YdhG-like"/>
    <property type="match status" value="1"/>
</dbReference>
<organism evidence="2 3">
    <name type="scientific">Mucilaginibacter yixingensis</name>
    <dbReference type="NCBI Taxonomy" id="1295612"/>
    <lineage>
        <taxon>Bacteria</taxon>
        <taxon>Pseudomonadati</taxon>
        <taxon>Bacteroidota</taxon>
        <taxon>Sphingobacteriia</taxon>
        <taxon>Sphingobacteriales</taxon>
        <taxon>Sphingobacteriaceae</taxon>
        <taxon>Mucilaginibacter</taxon>
    </lineage>
</organism>
<gene>
    <name evidence="2" type="ORF">C8P68_104448</name>
</gene>
<feature type="domain" description="YdhG-like" evidence="1">
    <location>
        <begin position="26"/>
        <end position="131"/>
    </location>
</feature>
<protein>
    <submittedName>
        <fullName evidence="2">Uncharacterized protein DUF1801</fullName>
    </submittedName>
</protein>
<dbReference type="Proteomes" id="UP000244168">
    <property type="component" value="Unassembled WGS sequence"/>
</dbReference>
<evidence type="ECO:0000313" key="3">
    <source>
        <dbReference type="Proteomes" id="UP000244168"/>
    </source>
</evidence>
<keyword evidence="3" id="KW-1185">Reference proteome</keyword>
<dbReference type="Gene3D" id="3.90.1150.200">
    <property type="match status" value="1"/>
</dbReference>
<comment type="caution">
    <text evidence="2">The sequence shown here is derived from an EMBL/GenBank/DDBJ whole genome shotgun (WGS) entry which is preliminary data.</text>
</comment>
<dbReference type="RefSeq" id="WP_107828892.1">
    <property type="nucleotide sequence ID" value="NZ_CP160205.1"/>
</dbReference>
<dbReference type="AlphaFoldDB" id="A0A2T5JA89"/>
<dbReference type="EMBL" id="QAOQ01000004">
    <property type="protein sequence ID" value="PTQ96954.1"/>
    <property type="molecule type" value="Genomic_DNA"/>
</dbReference>
<evidence type="ECO:0000259" key="1">
    <source>
        <dbReference type="Pfam" id="PF08818"/>
    </source>
</evidence>
<name>A0A2T5JA89_9SPHI</name>
<accession>A0A2T5JA89</accession>
<dbReference type="InterPro" id="IPR014922">
    <property type="entry name" value="YdhG-like"/>
</dbReference>
<dbReference type="Pfam" id="PF08818">
    <property type="entry name" value="DUF1801"/>
    <property type="match status" value="1"/>
</dbReference>
<dbReference type="OrthoDB" id="5951444at2"/>